<comment type="caution">
    <text evidence="1">The sequence shown here is derived from an EMBL/GenBank/DDBJ whole genome shotgun (WGS) entry which is preliminary data.</text>
</comment>
<dbReference type="OrthoDB" id="5989505at2759"/>
<evidence type="ECO:0000313" key="2">
    <source>
        <dbReference type="Proteomes" id="UP000596742"/>
    </source>
</evidence>
<accession>A0A8B6DNS9</accession>
<name>A0A8B6DNS9_MYTGA</name>
<dbReference type="AlphaFoldDB" id="A0A8B6DNS9"/>
<evidence type="ECO:0000313" key="1">
    <source>
        <dbReference type="EMBL" id="VDI22977.1"/>
    </source>
</evidence>
<dbReference type="EMBL" id="UYJE01003864">
    <property type="protein sequence ID" value="VDI22977.1"/>
    <property type="molecule type" value="Genomic_DNA"/>
</dbReference>
<dbReference type="Proteomes" id="UP000596742">
    <property type="component" value="Unassembled WGS sequence"/>
</dbReference>
<protein>
    <submittedName>
        <fullName evidence="1">Uncharacterized protein</fullName>
    </submittedName>
</protein>
<proteinExistence type="predicted"/>
<sequence>MAYQGIGETNMLKHRVGADDKASDTGDEAIATAYGARFCIPLDFELLETHMPFYQAGLGDRLEYELTFNNYSNVIKSTDTSASYTIKNICLEFDMVTDTELARQIRQQVNARSMKGILMLFEDPERTSTETYYNPNITKVEMTIEGVPNQLYSQGMKAYQQWDEINKFFALNSKRNKTTEEVLKDLNLSYTTLEKYLTTNYALWLDLRSTDDNSLHGSGRRIENASEGITIQITKTAGANKLINVYLFVIQDAQINFEDGRFKEVNY</sequence>
<gene>
    <name evidence="1" type="ORF">MGAL_10B068751</name>
</gene>
<organism evidence="1 2">
    <name type="scientific">Mytilus galloprovincialis</name>
    <name type="common">Mediterranean mussel</name>
    <dbReference type="NCBI Taxonomy" id="29158"/>
    <lineage>
        <taxon>Eukaryota</taxon>
        <taxon>Metazoa</taxon>
        <taxon>Spiralia</taxon>
        <taxon>Lophotrochozoa</taxon>
        <taxon>Mollusca</taxon>
        <taxon>Bivalvia</taxon>
        <taxon>Autobranchia</taxon>
        <taxon>Pteriomorphia</taxon>
        <taxon>Mytilida</taxon>
        <taxon>Mytiloidea</taxon>
        <taxon>Mytilidae</taxon>
        <taxon>Mytilinae</taxon>
        <taxon>Mytilus</taxon>
    </lineage>
</organism>
<keyword evidence="2" id="KW-1185">Reference proteome</keyword>
<reference evidence="1" key="1">
    <citation type="submission" date="2018-11" db="EMBL/GenBank/DDBJ databases">
        <authorList>
            <person name="Alioto T."/>
            <person name="Alioto T."/>
        </authorList>
    </citation>
    <scope>NUCLEOTIDE SEQUENCE</scope>
</reference>